<dbReference type="PATRIC" id="fig|358396.7.peg.29"/>
<dbReference type="EMBL" id="AOLZ01000002">
    <property type="protein sequence ID" value="EMA38265.1"/>
    <property type="molecule type" value="Genomic_DNA"/>
</dbReference>
<dbReference type="Proteomes" id="UP000011555">
    <property type="component" value="Unassembled WGS sequence"/>
</dbReference>
<evidence type="ECO:0000313" key="3">
    <source>
        <dbReference type="Proteomes" id="UP000011555"/>
    </source>
</evidence>
<dbReference type="STRING" id="358396.CHINAEXTREME_06475"/>
<dbReference type="Gene3D" id="3.30.300.130">
    <property type="entry name" value="Fe-S cluster assembly (FSCA)"/>
    <property type="match status" value="1"/>
</dbReference>
<protein>
    <submittedName>
        <fullName evidence="2">Nitrogen-fixing NifU domain-containing protein</fullName>
    </submittedName>
</protein>
<dbReference type="SUPFAM" id="SSF117916">
    <property type="entry name" value="Fe-S cluster assembly (FSCA) domain-like"/>
    <property type="match status" value="1"/>
</dbReference>
<evidence type="ECO:0000313" key="2">
    <source>
        <dbReference type="EMBL" id="EMA38265.1"/>
    </source>
</evidence>
<dbReference type="InParanoid" id="M0M1I9"/>
<dbReference type="InterPro" id="IPR034904">
    <property type="entry name" value="FSCA_dom_sf"/>
</dbReference>
<accession>M0M1I9</accession>
<gene>
    <name evidence="2" type="ORF">C445_00150</name>
</gene>
<name>M0M1I9_NATLA</name>
<evidence type="ECO:0000259" key="1">
    <source>
        <dbReference type="Pfam" id="PF01106"/>
    </source>
</evidence>
<dbReference type="Pfam" id="PF01106">
    <property type="entry name" value="NifU"/>
    <property type="match status" value="1"/>
</dbReference>
<proteinExistence type="predicted"/>
<dbReference type="AlphaFoldDB" id="M0M1I9"/>
<dbReference type="InterPro" id="IPR001075">
    <property type="entry name" value="NIF_FeS_clus_asmbl_NifU_C"/>
</dbReference>
<dbReference type="GO" id="GO:0016226">
    <property type="term" value="P:iron-sulfur cluster assembly"/>
    <property type="evidence" value="ECO:0007669"/>
    <property type="project" value="InterPro"/>
</dbReference>
<dbReference type="GO" id="GO:0005506">
    <property type="term" value="F:iron ion binding"/>
    <property type="evidence" value="ECO:0007669"/>
    <property type="project" value="InterPro"/>
</dbReference>
<organism evidence="2 3">
    <name type="scientific">Natronobacterium lacisalsi AJ5</name>
    <dbReference type="NCBI Taxonomy" id="358396"/>
    <lineage>
        <taxon>Archaea</taxon>
        <taxon>Methanobacteriati</taxon>
        <taxon>Methanobacteriota</taxon>
        <taxon>Stenosarchaea group</taxon>
        <taxon>Halobacteria</taxon>
        <taxon>Halobacteriales</taxon>
        <taxon>Natrialbaceae</taxon>
        <taxon>Natronobacterium</taxon>
    </lineage>
</organism>
<sequence>MEDEDQDQNEDRYIHFESLPVRMSDSDREDEVRTAVASFLERNFPQIRGHGGDFAITEVDLEDGNGSVSITLSGACSGCGVSSMTTQAIQQRLPSEVEAIDVVSVSTGFDGLAEGTSRDVPPDVPF</sequence>
<dbReference type="eggNOG" id="arCOG03026">
    <property type="taxonomic scope" value="Archaea"/>
</dbReference>
<keyword evidence="3" id="KW-1185">Reference proteome</keyword>
<dbReference type="GO" id="GO:0051536">
    <property type="term" value="F:iron-sulfur cluster binding"/>
    <property type="evidence" value="ECO:0007669"/>
    <property type="project" value="InterPro"/>
</dbReference>
<comment type="caution">
    <text evidence="2">The sequence shown here is derived from an EMBL/GenBank/DDBJ whole genome shotgun (WGS) entry which is preliminary data.</text>
</comment>
<reference evidence="2 3" key="1">
    <citation type="journal article" date="2014" name="PLoS Genet.">
        <title>Phylogenetically driven sequencing of extremely halophilic archaea reveals strategies for static and dynamic osmo-response.</title>
        <authorList>
            <person name="Becker E.A."/>
            <person name="Seitzer P.M."/>
            <person name="Tritt A."/>
            <person name="Larsen D."/>
            <person name="Krusor M."/>
            <person name="Yao A.I."/>
            <person name="Wu D."/>
            <person name="Madern D."/>
            <person name="Eisen J.A."/>
            <person name="Darling A.E."/>
            <person name="Facciotti M.T."/>
        </authorList>
    </citation>
    <scope>NUCLEOTIDE SEQUENCE [LARGE SCALE GENOMIC DNA]</scope>
    <source>
        <strain evidence="2 3">AJ5</strain>
    </source>
</reference>
<feature type="domain" description="NIF system FeS cluster assembly NifU C-terminal" evidence="1">
    <location>
        <begin position="40"/>
        <end position="102"/>
    </location>
</feature>